<proteinExistence type="predicted"/>
<comment type="caution">
    <text evidence="2">The sequence shown here is derived from an EMBL/GenBank/DDBJ whole genome shotgun (WGS) entry which is preliminary data.</text>
</comment>
<evidence type="ECO:0000313" key="2">
    <source>
        <dbReference type="EMBL" id="CAG9108985.1"/>
    </source>
</evidence>
<name>A0A8S4E2Q1_PLUXY</name>
<dbReference type="AlphaFoldDB" id="A0A8S4E2Q1"/>
<dbReference type="Proteomes" id="UP000653454">
    <property type="component" value="Unassembled WGS sequence"/>
</dbReference>
<dbReference type="EMBL" id="CAJHNJ030000011">
    <property type="protein sequence ID" value="CAG9108985.1"/>
    <property type="molecule type" value="Genomic_DNA"/>
</dbReference>
<protein>
    <submittedName>
        <fullName evidence="2">(diamondback moth) hypothetical protein</fullName>
    </submittedName>
</protein>
<reference evidence="2" key="1">
    <citation type="submission" date="2020-11" db="EMBL/GenBank/DDBJ databases">
        <authorList>
            <person name="Whiteford S."/>
        </authorList>
    </citation>
    <scope>NUCLEOTIDE SEQUENCE</scope>
</reference>
<organism evidence="2 3">
    <name type="scientific">Plutella xylostella</name>
    <name type="common">Diamondback moth</name>
    <name type="synonym">Plutella maculipennis</name>
    <dbReference type="NCBI Taxonomy" id="51655"/>
    <lineage>
        <taxon>Eukaryota</taxon>
        <taxon>Metazoa</taxon>
        <taxon>Ecdysozoa</taxon>
        <taxon>Arthropoda</taxon>
        <taxon>Hexapoda</taxon>
        <taxon>Insecta</taxon>
        <taxon>Pterygota</taxon>
        <taxon>Neoptera</taxon>
        <taxon>Endopterygota</taxon>
        <taxon>Lepidoptera</taxon>
        <taxon>Glossata</taxon>
        <taxon>Ditrysia</taxon>
        <taxon>Yponomeutoidea</taxon>
        <taxon>Plutellidae</taxon>
        <taxon>Plutella</taxon>
    </lineage>
</organism>
<feature type="region of interest" description="Disordered" evidence="1">
    <location>
        <begin position="1"/>
        <end position="26"/>
    </location>
</feature>
<evidence type="ECO:0000256" key="1">
    <source>
        <dbReference type="SAM" id="MobiDB-lite"/>
    </source>
</evidence>
<gene>
    <name evidence="2" type="ORF">PLXY2_LOCUS4266</name>
</gene>
<keyword evidence="3" id="KW-1185">Reference proteome</keyword>
<evidence type="ECO:0000313" key="3">
    <source>
        <dbReference type="Proteomes" id="UP000653454"/>
    </source>
</evidence>
<accession>A0A8S4E2Q1</accession>
<sequence>MKYGSCEDTVTVREPPAPPTNRIVGGRPTTVETYPYTAYLVSHYTVLLLYQTHRHSMQASFGACQREQ</sequence>